<protein>
    <submittedName>
        <fullName evidence="2">CpmK protein</fullName>
    </submittedName>
</protein>
<dbReference type="EMBL" id="JADMKS010000007">
    <property type="protein sequence ID" value="MBF6638432.1"/>
    <property type="molecule type" value="Genomic_DNA"/>
</dbReference>
<feature type="chain" id="PRO_5041355135" evidence="1">
    <location>
        <begin position="19"/>
        <end position="183"/>
    </location>
</feature>
<dbReference type="Proteomes" id="UP000705283">
    <property type="component" value="Unassembled WGS sequence"/>
</dbReference>
<dbReference type="RefSeq" id="WP_194978473.1">
    <property type="nucleotide sequence ID" value="NZ_JADMKS010000007.1"/>
</dbReference>
<reference evidence="2" key="1">
    <citation type="submission" date="2020-11" db="EMBL/GenBank/DDBJ databases">
        <authorList>
            <person name="Lee S.D."/>
        </authorList>
    </citation>
    <scope>NUCLEOTIDE SEQUENCE</scope>
    <source>
        <strain evidence="2">SAP-2</strain>
    </source>
</reference>
<proteinExistence type="predicted"/>
<dbReference type="AlphaFoldDB" id="A0AA40X565"/>
<keyword evidence="1" id="KW-0732">Signal</keyword>
<comment type="caution">
    <text evidence="2">The sequence shown here is derived from an EMBL/GenBank/DDBJ whole genome shotgun (WGS) entry which is preliminary data.</text>
</comment>
<sequence length="183" mass="20889">MKPLYLTLLLLMPFISHSANNSMYIKKIQESLDKQPPLCLGTTVWPVHIPTQDISYGYINAKMEALTDAELTHSKIIGKQKTWQLTSLGLKEFNKYGDLCYGKRVVEHIERIYQNKKSGSVIFDYSISSLPSWARHPSVRFAYTDVDNLISGIKTARYQANFKNIPAGKIEIVGEPYQLDLLY</sequence>
<gene>
    <name evidence="2" type="ORF">ITX54_17345</name>
</gene>
<evidence type="ECO:0000313" key="3">
    <source>
        <dbReference type="Proteomes" id="UP000705283"/>
    </source>
</evidence>
<feature type="signal peptide" evidence="1">
    <location>
        <begin position="1"/>
        <end position="18"/>
    </location>
</feature>
<accession>A0AA40X565</accession>
<reference evidence="2" key="2">
    <citation type="submission" date="2022-09" db="EMBL/GenBank/DDBJ databases">
        <title>Rouxiella aceris sp. nov., isolated from tree sap and emended description of the genus Rhouxiella.</title>
        <authorList>
            <person name="Kim I.S."/>
        </authorList>
    </citation>
    <scope>NUCLEOTIDE SEQUENCE</scope>
    <source>
        <strain evidence="2">SAP-2</strain>
    </source>
</reference>
<evidence type="ECO:0000313" key="2">
    <source>
        <dbReference type="EMBL" id="MBF6638432.1"/>
    </source>
</evidence>
<evidence type="ECO:0000256" key="1">
    <source>
        <dbReference type="SAM" id="SignalP"/>
    </source>
</evidence>
<organism evidence="2 3">
    <name type="scientific">Rouxiella silvae</name>
    <dbReference type="NCBI Taxonomy" id="1646373"/>
    <lineage>
        <taxon>Bacteria</taxon>
        <taxon>Pseudomonadati</taxon>
        <taxon>Pseudomonadota</taxon>
        <taxon>Gammaproteobacteria</taxon>
        <taxon>Enterobacterales</taxon>
        <taxon>Yersiniaceae</taxon>
        <taxon>Rouxiella</taxon>
    </lineage>
</organism>
<name>A0AA40X565_9GAMM</name>